<feature type="signal peptide" evidence="2">
    <location>
        <begin position="1"/>
        <end position="24"/>
    </location>
</feature>
<feature type="region of interest" description="Disordered" evidence="1">
    <location>
        <begin position="26"/>
        <end position="65"/>
    </location>
</feature>
<protein>
    <submittedName>
        <fullName evidence="3">(diamondback moth) hypothetical protein</fullName>
    </submittedName>
</protein>
<proteinExistence type="predicted"/>
<feature type="chain" id="PRO_5035940089" evidence="2">
    <location>
        <begin position="25"/>
        <end position="216"/>
    </location>
</feature>
<reference evidence="3" key="1">
    <citation type="submission" date="2020-11" db="EMBL/GenBank/DDBJ databases">
        <authorList>
            <person name="Whiteford S."/>
        </authorList>
    </citation>
    <scope>NUCLEOTIDE SEQUENCE</scope>
</reference>
<evidence type="ECO:0000313" key="4">
    <source>
        <dbReference type="Proteomes" id="UP000653454"/>
    </source>
</evidence>
<dbReference type="AlphaFoldDB" id="A0A8S4G488"/>
<keyword evidence="2" id="KW-0732">Signal</keyword>
<organism evidence="3 4">
    <name type="scientific">Plutella xylostella</name>
    <name type="common">Diamondback moth</name>
    <name type="synonym">Plutella maculipennis</name>
    <dbReference type="NCBI Taxonomy" id="51655"/>
    <lineage>
        <taxon>Eukaryota</taxon>
        <taxon>Metazoa</taxon>
        <taxon>Ecdysozoa</taxon>
        <taxon>Arthropoda</taxon>
        <taxon>Hexapoda</taxon>
        <taxon>Insecta</taxon>
        <taxon>Pterygota</taxon>
        <taxon>Neoptera</taxon>
        <taxon>Endopterygota</taxon>
        <taxon>Lepidoptera</taxon>
        <taxon>Glossata</taxon>
        <taxon>Ditrysia</taxon>
        <taxon>Yponomeutoidea</taxon>
        <taxon>Plutellidae</taxon>
        <taxon>Plutella</taxon>
    </lineage>
</organism>
<evidence type="ECO:0000313" key="3">
    <source>
        <dbReference type="EMBL" id="CAG9134267.1"/>
    </source>
</evidence>
<keyword evidence="4" id="KW-1185">Reference proteome</keyword>
<evidence type="ECO:0000256" key="1">
    <source>
        <dbReference type="SAM" id="MobiDB-lite"/>
    </source>
</evidence>
<dbReference type="Proteomes" id="UP000653454">
    <property type="component" value="Unassembled WGS sequence"/>
</dbReference>
<gene>
    <name evidence="3" type="ORF">PLXY2_LOCUS12494</name>
</gene>
<sequence>MKRGVANFFILVYLVSQNINAGSSQSTQTQAASSATSQTRASSPQSSSPSLTQSSSSTNSISSQPQVVLLNNEQAKLIRPTISPNTTPNLQYVYFVDQNGNNPGINGQSINTQGGSNQPQQCNTVNYPLKTDLTALTPVVVPKNVGPCPSRLNAKTPYLRIADHADESTVHAHTMATGSTYVPGHWTRELPRWSHYRDSTPILFDSGVSLSVPTEK</sequence>
<evidence type="ECO:0000256" key="2">
    <source>
        <dbReference type="SAM" id="SignalP"/>
    </source>
</evidence>
<dbReference type="EMBL" id="CAJHNJ030000075">
    <property type="protein sequence ID" value="CAG9134267.1"/>
    <property type="molecule type" value="Genomic_DNA"/>
</dbReference>
<name>A0A8S4G488_PLUXY</name>
<accession>A0A8S4G488</accession>
<comment type="caution">
    <text evidence="3">The sequence shown here is derived from an EMBL/GenBank/DDBJ whole genome shotgun (WGS) entry which is preliminary data.</text>
</comment>